<dbReference type="Proteomes" id="UP001058650">
    <property type="component" value="Plasmid unnamed"/>
</dbReference>
<evidence type="ECO:0000313" key="1">
    <source>
        <dbReference type="EMBL" id="UWE05286.1"/>
    </source>
</evidence>
<dbReference type="RefSeq" id="WP_259436782.1">
    <property type="nucleotide sequence ID" value="NZ_CP103867.1"/>
</dbReference>
<organism evidence="1 2">
    <name type="scientific">Laceyella sacchari</name>
    <name type="common">Thermoactinomyces thalpophilus</name>
    <dbReference type="NCBI Taxonomy" id="37482"/>
    <lineage>
        <taxon>Bacteria</taxon>
        <taxon>Bacillati</taxon>
        <taxon>Bacillota</taxon>
        <taxon>Bacilli</taxon>
        <taxon>Bacillales</taxon>
        <taxon>Thermoactinomycetaceae</taxon>
        <taxon>Laceyella</taxon>
    </lineage>
</organism>
<sequence length="86" mass="9071">MDALVAKMIYLSLTVVLIAAIWKSVSAYLSGKEVKKEVKAFLIVCFFLGAAPGLTKIASNLGQSIVSPVDAVVKMVSGEITKNVGQ</sequence>
<reference evidence="1" key="1">
    <citation type="submission" date="2022-08" db="EMBL/GenBank/DDBJ databases">
        <title>The complete genome sequence of the thermophilic bacterium Laceyella sacchari FBKL4.010 reveals the basis for tetramethylpyrazine biosynthesis in Moutai-flavor Daqu.</title>
        <authorList>
            <person name="Li D."/>
            <person name="Huang W."/>
            <person name="Wang C."/>
            <person name="Qiu S."/>
        </authorList>
    </citation>
    <scope>NUCLEOTIDE SEQUENCE</scope>
    <source>
        <strain evidence="1">FBKL4.014</strain>
        <plasmid evidence="1">unnamed</plasmid>
    </source>
</reference>
<proteinExistence type="predicted"/>
<keyword evidence="2" id="KW-1185">Reference proteome</keyword>
<evidence type="ECO:0000313" key="2">
    <source>
        <dbReference type="Proteomes" id="UP001058650"/>
    </source>
</evidence>
<accession>A0ABY5U6N1</accession>
<geneLocation type="plasmid" evidence="1 2">
    <name>unnamed</name>
</geneLocation>
<protein>
    <recommendedName>
        <fullName evidence="3">Holin</fullName>
    </recommendedName>
</protein>
<gene>
    <name evidence="1" type="ORF">NYR52_16560</name>
</gene>
<evidence type="ECO:0008006" key="3">
    <source>
        <dbReference type="Google" id="ProtNLM"/>
    </source>
</evidence>
<dbReference type="EMBL" id="CP103867">
    <property type="protein sequence ID" value="UWE05286.1"/>
    <property type="molecule type" value="Genomic_DNA"/>
</dbReference>
<name>A0ABY5U6N1_LACSH</name>
<keyword evidence="1" id="KW-0614">Plasmid</keyword>